<dbReference type="OrthoDB" id="69852at2"/>
<reference evidence="2 3" key="1">
    <citation type="submission" date="2017-04" db="EMBL/GenBank/DDBJ databases">
        <title>Complete Genome Sequence of Streptomyces gilvosporeus F607, a Capable Producer of Natamycin.</title>
        <authorList>
            <person name="Zong G."/>
            <person name="Zhong C."/>
            <person name="Fu J."/>
            <person name="Qin R."/>
            <person name="Cao G."/>
        </authorList>
    </citation>
    <scope>NUCLEOTIDE SEQUENCE [LARGE SCALE GENOMIC DNA]</scope>
    <source>
        <strain evidence="2 3">F607</strain>
    </source>
</reference>
<dbReference type="Proteomes" id="UP000192726">
    <property type="component" value="Chromosome"/>
</dbReference>
<dbReference type="InterPro" id="IPR036390">
    <property type="entry name" value="WH_DNA-bd_sf"/>
</dbReference>
<dbReference type="STRING" id="553510.B1H19_00415"/>
<evidence type="ECO:0000259" key="1">
    <source>
        <dbReference type="PROSITE" id="PS50995"/>
    </source>
</evidence>
<name>A0A1V0TIW2_9ACTN</name>
<dbReference type="InterPro" id="IPR036388">
    <property type="entry name" value="WH-like_DNA-bd_sf"/>
</dbReference>
<dbReference type="PROSITE" id="PS50995">
    <property type="entry name" value="HTH_MARR_2"/>
    <property type="match status" value="1"/>
</dbReference>
<dbReference type="SMART" id="SM00347">
    <property type="entry name" value="HTH_MARR"/>
    <property type="match status" value="1"/>
</dbReference>
<dbReference type="InterPro" id="IPR000835">
    <property type="entry name" value="HTH_MarR-typ"/>
</dbReference>
<dbReference type="InterPro" id="IPR039422">
    <property type="entry name" value="MarR/SlyA-like"/>
</dbReference>
<dbReference type="PRINTS" id="PR00598">
    <property type="entry name" value="HTHMARR"/>
</dbReference>
<dbReference type="RefSeq" id="WP_083102292.1">
    <property type="nucleotide sequence ID" value="NZ_CP020569.1"/>
</dbReference>
<accession>A0A1V0TIW2</accession>
<sequence length="153" mass="17187">MRPSRDDVAQLAFTVNTVAASLERARRRIPEAASLTVLQVLGWAEREVPDKAVHPSDIASALDVHRSAVTHQLRTLQQAGHVTLTTDPADRRSSIVTLTDSGRRELDRLNEQGLDRFTAFLADWDAADVRTLTELLTRFEESREKMGHPHLDR</sequence>
<dbReference type="AlphaFoldDB" id="A0A1V0TIW2"/>
<dbReference type="GO" id="GO:0006950">
    <property type="term" value="P:response to stress"/>
    <property type="evidence" value="ECO:0007669"/>
    <property type="project" value="TreeGrafter"/>
</dbReference>
<organism evidence="2 3">
    <name type="scientific">Streptomyces gilvosporeus</name>
    <dbReference type="NCBI Taxonomy" id="553510"/>
    <lineage>
        <taxon>Bacteria</taxon>
        <taxon>Bacillati</taxon>
        <taxon>Actinomycetota</taxon>
        <taxon>Actinomycetes</taxon>
        <taxon>Kitasatosporales</taxon>
        <taxon>Streptomycetaceae</taxon>
        <taxon>Streptomyces</taxon>
    </lineage>
</organism>
<proteinExistence type="predicted"/>
<dbReference type="Gene3D" id="1.10.10.10">
    <property type="entry name" value="Winged helix-like DNA-binding domain superfamily/Winged helix DNA-binding domain"/>
    <property type="match status" value="1"/>
</dbReference>
<feature type="domain" description="HTH marR-type" evidence="1">
    <location>
        <begin position="1"/>
        <end position="141"/>
    </location>
</feature>
<dbReference type="PANTHER" id="PTHR33164:SF57">
    <property type="entry name" value="MARR-FAMILY TRANSCRIPTIONAL REGULATOR"/>
    <property type="match status" value="1"/>
</dbReference>
<gene>
    <name evidence="2" type="ORF">B1H19_00415</name>
</gene>
<dbReference type="EMBL" id="CP020569">
    <property type="protein sequence ID" value="ARF52867.1"/>
    <property type="molecule type" value="Genomic_DNA"/>
</dbReference>
<dbReference type="Pfam" id="PF12802">
    <property type="entry name" value="MarR_2"/>
    <property type="match status" value="1"/>
</dbReference>
<dbReference type="GO" id="GO:0003700">
    <property type="term" value="F:DNA-binding transcription factor activity"/>
    <property type="evidence" value="ECO:0007669"/>
    <property type="project" value="InterPro"/>
</dbReference>
<dbReference type="SUPFAM" id="SSF46785">
    <property type="entry name" value="Winged helix' DNA-binding domain"/>
    <property type="match status" value="1"/>
</dbReference>
<dbReference type="PANTHER" id="PTHR33164">
    <property type="entry name" value="TRANSCRIPTIONAL REGULATOR, MARR FAMILY"/>
    <property type="match status" value="1"/>
</dbReference>
<evidence type="ECO:0000313" key="2">
    <source>
        <dbReference type="EMBL" id="ARF52867.1"/>
    </source>
</evidence>
<dbReference type="KEGG" id="sgv:B1H19_00415"/>
<protein>
    <recommendedName>
        <fullName evidence="1">HTH marR-type domain-containing protein</fullName>
    </recommendedName>
</protein>
<keyword evidence="3" id="KW-1185">Reference proteome</keyword>
<evidence type="ECO:0000313" key="3">
    <source>
        <dbReference type="Proteomes" id="UP000192726"/>
    </source>
</evidence>